<dbReference type="OrthoDB" id="5243686at2759"/>
<comment type="caution">
    <text evidence="1">The sequence shown here is derived from an EMBL/GenBank/DDBJ whole genome shotgun (WGS) entry which is preliminary data.</text>
</comment>
<protein>
    <submittedName>
        <fullName evidence="1">Uncharacterized protein</fullName>
    </submittedName>
</protein>
<organism evidence="1 2">
    <name type="scientific">Exophiala mesophila</name>
    <name type="common">Black yeast-like fungus</name>
    <dbReference type="NCBI Taxonomy" id="212818"/>
    <lineage>
        <taxon>Eukaryota</taxon>
        <taxon>Fungi</taxon>
        <taxon>Dikarya</taxon>
        <taxon>Ascomycota</taxon>
        <taxon>Pezizomycotina</taxon>
        <taxon>Eurotiomycetes</taxon>
        <taxon>Chaetothyriomycetidae</taxon>
        <taxon>Chaetothyriales</taxon>
        <taxon>Herpotrichiellaceae</taxon>
        <taxon>Exophiala</taxon>
    </lineage>
</organism>
<gene>
    <name evidence="1" type="ORF">B0A52_03354</name>
</gene>
<dbReference type="VEuPathDB" id="FungiDB:PV10_03944"/>
<accession>A0A438NB51</accession>
<reference evidence="1 2" key="1">
    <citation type="submission" date="2017-03" db="EMBL/GenBank/DDBJ databases">
        <title>Genomes of endolithic fungi from Antarctica.</title>
        <authorList>
            <person name="Coleine C."/>
            <person name="Masonjones S."/>
            <person name="Stajich J.E."/>
        </authorList>
    </citation>
    <scope>NUCLEOTIDE SEQUENCE [LARGE SCALE GENOMIC DNA]</scope>
    <source>
        <strain evidence="1 2">CCFEE 6314</strain>
    </source>
</reference>
<dbReference type="Proteomes" id="UP000288859">
    <property type="component" value="Unassembled WGS sequence"/>
</dbReference>
<evidence type="ECO:0000313" key="1">
    <source>
        <dbReference type="EMBL" id="RVX73001.1"/>
    </source>
</evidence>
<dbReference type="EMBL" id="NAJM01000010">
    <property type="protein sequence ID" value="RVX73001.1"/>
    <property type="molecule type" value="Genomic_DNA"/>
</dbReference>
<name>A0A438NB51_EXOME</name>
<sequence length="278" mass="31438">MATRSQTPRAFPFLVRVTQLSYAYDTSAPRLTNDGYWQPPKRTDDFAVHYSTGWWVWDPFHPGEAPYAHLRTPSDAELRSREVHRTGTMFWAPDRQAYSYRPESCLKKDLNRSDSPYRRLGFNKCGTSNLVLVAYHGEDFQLPFRAPRRMLNTLLPPVYASRSTSDRECTLAGDLAVIIGLIVLSTANTKDSMLKAIDTTFRRHPSSTQYAVNQELRPGRGEGISTIEKAIDWLRSIDITGIGVLERGIIVDICSFDGGASGRVLKDWEHGKYGEMLS</sequence>
<proteinExistence type="predicted"/>
<evidence type="ECO:0000313" key="2">
    <source>
        <dbReference type="Proteomes" id="UP000288859"/>
    </source>
</evidence>
<dbReference type="AlphaFoldDB" id="A0A438NB51"/>